<feature type="domain" description="EamA" evidence="4">
    <location>
        <begin position="10"/>
        <end position="140"/>
    </location>
</feature>
<evidence type="ECO:0000256" key="3">
    <source>
        <dbReference type="SAM" id="Phobius"/>
    </source>
</evidence>
<feature type="transmembrane region" description="Helical" evidence="3">
    <location>
        <begin position="123"/>
        <end position="142"/>
    </location>
</feature>
<keyword evidence="3" id="KW-0472">Membrane</keyword>
<evidence type="ECO:0000256" key="1">
    <source>
        <dbReference type="ARBA" id="ARBA00004127"/>
    </source>
</evidence>
<keyword evidence="3" id="KW-1133">Transmembrane helix</keyword>
<gene>
    <name evidence="5" type="ORF">N781_07180</name>
</gene>
<dbReference type="Pfam" id="PF00892">
    <property type="entry name" value="EamA"/>
    <property type="match status" value="2"/>
</dbReference>
<comment type="similarity">
    <text evidence="2">Belongs to the EamA transporter family.</text>
</comment>
<evidence type="ECO:0000256" key="2">
    <source>
        <dbReference type="ARBA" id="ARBA00007362"/>
    </source>
</evidence>
<organism evidence="5 6">
    <name type="scientific">Pontibacillus halophilus JSM 076056 = DSM 19796</name>
    <dbReference type="NCBI Taxonomy" id="1385510"/>
    <lineage>
        <taxon>Bacteria</taxon>
        <taxon>Bacillati</taxon>
        <taxon>Bacillota</taxon>
        <taxon>Bacilli</taxon>
        <taxon>Bacillales</taxon>
        <taxon>Bacillaceae</taxon>
        <taxon>Pontibacillus</taxon>
    </lineage>
</organism>
<dbReference type="EMBL" id="AVPE01000014">
    <property type="protein sequence ID" value="KGX90565.1"/>
    <property type="molecule type" value="Genomic_DNA"/>
</dbReference>
<evidence type="ECO:0000259" key="4">
    <source>
        <dbReference type="Pfam" id="PF00892"/>
    </source>
</evidence>
<protein>
    <submittedName>
        <fullName evidence="5">Membrane protein</fullName>
    </submittedName>
</protein>
<dbReference type="RefSeq" id="WP_026801229.1">
    <property type="nucleotide sequence ID" value="NZ_AULI01000014.1"/>
</dbReference>
<keyword evidence="3" id="KW-0812">Transmembrane</keyword>
<feature type="transmembrane region" description="Helical" evidence="3">
    <location>
        <begin position="93"/>
        <end position="116"/>
    </location>
</feature>
<feature type="domain" description="EamA" evidence="4">
    <location>
        <begin position="152"/>
        <end position="285"/>
    </location>
</feature>
<feature type="transmembrane region" description="Helical" evidence="3">
    <location>
        <begin position="182"/>
        <end position="202"/>
    </location>
</feature>
<dbReference type="AlphaFoldDB" id="A0A0A5GHJ5"/>
<dbReference type="SUPFAM" id="SSF103481">
    <property type="entry name" value="Multidrug resistance efflux transporter EmrE"/>
    <property type="match status" value="2"/>
</dbReference>
<feature type="transmembrane region" description="Helical" evidence="3">
    <location>
        <begin position="68"/>
        <end position="87"/>
    </location>
</feature>
<dbReference type="eggNOG" id="COG0697">
    <property type="taxonomic scope" value="Bacteria"/>
</dbReference>
<dbReference type="Proteomes" id="UP000030528">
    <property type="component" value="Unassembled WGS sequence"/>
</dbReference>
<feature type="transmembrane region" description="Helical" evidence="3">
    <location>
        <begin position="148"/>
        <end position="170"/>
    </location>
</feature>
<feature type="transmembrane region" description="Helical" evidence="3">
    <location>
        <begin position="214"/>
        <end position="236"/>
    </location>
</feature>
<feature type="transmembrane region" description="Helical" evidence="3">
    <location>
        <begin position="269"/>
        <end position="286"/>
    </location>
</feature>
<accession>A0A0A5GHJ5</accession>
<dbReference type="InterPro" id="IPR000620">
    <property type="entry name" value="EamA_dom"/>
</dbReference>
<dbReference type="PANTHER" id="PTHR22911:SF76">
    <property type="entry name" value="EAMA DOMAIN-CONTAINING PROTEIN"/>
    <property type="match status" value="1"/>
</dbReference>
<dbReference type="OrthoDB" id="9790852at2"/>
<evidence type="ECO:0000313" key="5">
    <source>
        <dbReference type="EMBL" id="KGX90565.1"/>
    </source>
</evidence>
<dbReference type="PANTHER" id="PTHR22911">
    <property type="entry name" value="ACYL-MALONYL CONDENSING ENZYME-RELATED"/>
    <property type="match status" value="1"/>
</dbReference>
<evidence type="ECO:0000313" key="6">
    <source>
        <dbReference type="Proteomes" id="UP000030528"/>
    </source>
</evidence>
<name>A0A0A5GHJ5_9BACI</name>
<keyword evidence="6" id="KW-1185">Reference proteome</keyword>
<feature type="transmembrane region" description="Helical" evidence="3">
    <location>
        <begin position="38"/>
        <end position="56"/>
    </location>
</feature>
<dbReference type="InterPro" id="IPR037185">
    <property type="entry name" value="EmrE-like"/>
</dbReference>
<proteinExistence type="inferred from homology"/>
<feature type="transmembrane region" description="Helical" evidence="3">
    <location>
        <begin position="7"/>
        <end position="26"/>
    </location>
</feature>
<dbReference type="STRING" id="1385510.GCA_000425205_02967"/>
<comment type="caution">
    <text evidence="5">The sequence shown here is derived from an EMBL/GenBank/DDBJ whole genome shotgun (WGS) entry which is preliminary data.</text>
</comment>
<feature type="transmembrane region" description="Helical" evidence="3">
    <location>
        <begin position="243"/>
        <end position="263"/>
    </location>
</feature>
<dbReference type="GO" id="GO:0016020">
    <property type="term" value="C:membrane"/>
    <property type="evidence" value="ECO:0007669"/>
    <property type="project" value="InterPro"/>
</dbReference>
<comment type="subcellular location">
    <subcellularLocation>
        <location evidence="1">Endomembrane system</location>
        <topology evidence="1">Multi-pass membrane protein</topology>
    </subcellularLocation>
</comment>
<sequence>MDKPSFSPYFAIGIGVLSVSSAAIFVKLANGTPPSIIAMYRLVIAVLLMLPYVVFSKRHEFKHISKKDWIYSGLAGVFLAFHFILWFESLRYTSVASSVVLVTLQPIFAFIGTYIFFKERFTIGALVSMLIAITGSVLISWGDFQISGWALFGDILALAGAIMVTGYFLLGQGIRKRLSLMTYTFIVYGASSLTLIGYNLLLNQPFTGFPADHWLLFLALAIIPTFFGHTLFNWALKWVSTSTISASILFEPVGASILAYFILGEQVTLTQWLGGTIILLGLGLFISSTSRKRRATPPSPSHEGEGFH</sequence>
<reference evidence="5 6" key="1">
    <citation type="submission" date="2013-08" db="EMBL/GenBank/DDBJ databases">
        <authorList>
            <person name="Huang J."/>
            <person name="Wang G."/>
        </authorList>
    </citation>
    <scope>NUCLEOTIDE SEQUENCE [LARGE SCALE GENOMIC DNA]</scope>
    <source>
        <strain evidence="5 6">JSM 076056</strain>
    </source>
</reference>